<evidence type="ECO:0000256" key="1">
    <source>
        <dbReference type="SAM" id="Phobius"/>
    </source>
</evidence>
<feature type="transmembrane region" description="Helical" evidence="1">
    <location>
        <begin position="164"/>
        <end position="182"/>
    </location>
</feature>
<dbReference type="EMBL" id="BAAAQM010000008">
    <property type="protein sequence ID" value="GAA1962306.1"/>
    <property type="molecule type" value="Genomic_DNA"/>
</dbReference>
<organism evidence="2 3">
    <name type="scientific">Catenulispora subtropica</name>
    <dbReference type="NCBI Taxonomy" id="450798"/>
    <lineage>
        <taxon>Bacteria</taxon>
        <taxon>Bacillati</taxon>
        <taxon>Actinomycetota</taxon>
        <taxon>Actinomycetes</taxon>
        <taxon>Catenulisporales</taxon>
        <taxon>Catenulisporaceae</taxon>
        <taxon>Catenulispora</taxon>
    </lineage>
</organism>
<gene>
    <name evidence="2" type="ORF">GCM10009838_18990</name>
</gene>
<feature type="transmembrane region" description="Helical" evidence="1">
    <location>
        <begin position="387"/>
        <end position="410"/>
    </location>
</feature>
<keyword evidence="1" id="KW-0472">Membrane</keyword>
<keyword evidence="1" id="KW-0812">Transmembrane</keyword>
<reference evidence="2 3" key="1">
    <citation type="journal article" date="2019" name="Int. J. Syst. Evol. Microbiol.">
        <title>The Global Catalogue of Microorganisms (GCM) 10K type strain sequencing project: providing services to taxonomists for standard genome sequencing and annotation.</title>
        <authorList>
            <consortium name="The Broad Institute Genomics Platform"/>
            <consortium name="The Broad Institute Genome Sequencing Center for Infectious Disease"/>
            <person name="Wu L."/>
            <person name="Ma J."/>
        </authorList>
    </citation>
    <scope>NUCLEOTIDE SEQUENCE [LARGE SCALE GENOMIC DNA]</scope>
    <source>
        <strain evidence="2 3">JCM 16013</strain>
    </source>
</reference>
<protein>
    <recommendedName>
        <fullName evidence="4">Glycosyltransferase RgtA/B/C/D-like domain-containing protein</fullName>
    </recommendedName>
</protein>
<sequence length="578" mass="61866">MPLMRRVAGVWRHDFLGVRLGVLAVALPPVLLSMAHTLATRGAWLHPPDSRYYLTMTSRDMGHGITDAIARTRAVANWRLAPWYFAGNDPTWQMVKTRALYPFLSIPFVWVVGLKNGTLYVPCLAMIAFIVVTAHVLQRLYGPAVAALVAAAFGITTVVTDLTWATTDALALALAAVLVANLPIERRIGPVNLVWLAAACVAVALTRQVGVLAPAMAFAGWAWAFVRDRTWRNRWSGAAIVTIAVTGGMQLILSTVAHVDTQGLVTRGQTTAGGVARQLLRNLGTVTRGDISYMWANDRVLYALLIAAVLMTLLRITKDFAAVFIGAVAASYILTSGVGYSAGMRYEIIMFPAAAVATGGFVAWALGQQGSPFPLVREPEVEPDPGRSLWIPQAVGCATVLGLCVLVTALGGSQSTTPAPASPSFTAAQGGQPYAVQPLARPGAEVTLRAALTQALNTLKSGYDLEGPFDWVHDLRYRVTSPDDPNYARRSPDGTTITRINAMTKEEQKAFAGSVTFDGAAQPATLKVDDRTTSAYGEDVTFSVRDRNGVTHTGTATTLYPIWSAEEPGVVTALVYAR</sequence>
<feature type="transmembrane region" description="Helical" evidence="1">
    <location>
        <begin position="140"/>
        <end position="158"/>
    </location>
</feature>
<name>A0ABN2R238_9ACTN</name>
<evidence type="ECO:0000313" key="3">
    <source>
        <dbReference type="Proteomes" id="UP001499854"/>
    </source>
</evidence>
<comment type="caution">
    <text evidence="2">The sequence shown here is derived from an EMBL/GenBank/DDBJ whole genome shotgun (WGS) entry which is preliminary data.</text>
</comment>
<feature type="transmembrane region" description="Helical" evidence="1">
    <location>
        <begin position="322"/>
        <end position="341"/>
    </location>
</feature>
<proteinExistence type="predicted"/>
<feature type="transmembrane region" description="Helical" evidence="1">
    <location>
        <begin position="194"/>
        <end position="223"/>
    </location>
</feature>
<keyword evidence="3" id="KW-1185">Reference proteome</keyword>
<feature type="transmembrane region" description="Helical" evidence="1">
    <location>
        <begin position="20"/>
        <end position="39"/>
    </location>
</feature>
<accession>A0ABN2R238</accession>
<feature type="transmembrane region" description="Helical" evidence="1">
    <location>
        <begin position="348"/>
        <end position="367"/>
    </location>
</feature>
<evidence type="ECO:0000313" key="2">
    <source>
        <dbReference type="EMBL" id="GAA1962306.1"/>
    </source>
</evidence>
<feature type="transmembrane region" description="Helical" evidence="1">
    <location>
        <begin position="235"/>
        <end position="257"/>
    </location>
</feature>
<feature type="transmembrane region" description="Helical" evidence="1">
    <location>
        <begin position="300"/>
        <end position="316"/>
    </location>
</feature>
<dbReference type="Proteomes" id="UP001499854">
    <property type="component" value="Unassembled WGS sequence"/>
</dbReference>
<feature type="transmembrane region" description="Helical" evidence="1">
    <location>
        <begin position="108"/>
        <end position="133"/>
    </location>
</feature>
<evidence type="ECO:0008006" key="4">
    <source>
        <dbReference type="Google" id="ProtNLM"/>
    </source>
</evidence>
<keyword evidence="1" id="KW-1133">Transmembrane helix</keyword>